<keyword evidence="2" id="KW-1185">Reference proteome</keyword>
<reference evidence="1 2" key="1">
    <citation type="journal article" date="2021" name="Commun. Biol.">
        <title>The genome of Shorea leprosula (Dipterocarpaceae) highlights the ecological relevance of drought in aseasonal tropical rainforests.</title>
        <authorList>
            <person name="Ng K.K.S."/>
            <person name="Kobayashi M.J."/>
            <person name="Fawcett J.A."/>
            <person name="Hatakeyama M."/>
            <person name="Paape T."/>
            <person name="Ng C.H."/>
            <person name="Ang C.C."/>
            <person name="Tnah L.H."/>
            <person name="Lee C.T."/>
            <person name="Nishiyama T."/>
            <person name="Sese J."/>
            <person name="O'Brien M.J."/>
            <person name="Copetti D."/>
            <person name="Mohd Noor M.I."/>
            <person name="Ong R.C."/>
            <person name="Putra M."/>
            <person name="Sireger I.Z."/>
            <person name="Indrioko S."/>
            <person name="Kosugi Y."/>
            <person name="Izuno A."/>
            <person name="Isagi Y."/>
            <person name="Lee S.L."/>
            <person name="Shimizu K.K."/>
        </authorList>
    </citation>
    <scope>NUCLEOTIDE SEQUENCE [LARGE SCALE GENOMIC DNA]</scope>
    <source>
        <strain evidence="1">214</strain>
    </source>
</reference>
<evidence type="ECO:0000313" key="1">
    <source>
        <dbReference type="EMBL" id="GKV36589.1"/>
    </source>
</evidence>
<dbReference type="InterPro" id="IPR050592">
    <property type="entry name" value="GDSL_lipolytic_enzyme"/>
</dbReference>
<dbReference type="GO" id="GO:0048046">
    <property type="term" value="C:apoplast"/>
    <property type="evidence" value="ECO:0007669"/>
    <property type="project" value="TreeGrafter"/>
</dbReference>
<dbReference type="Proteomes" id="UP001054252">
    <property type="component" value="Unassembled WGS sequence"/>
</dbReference>
<organism evidence="1 2">
    <name type="scientific">Rubroshorea leprosula</name>
    <dbReference type="NCBI Taxonomy" id="152421"/>
    <lineage>
        <taxon>Eukaryota</taxon>
        <taxon>Viridiplantae</taxon>
        <taxon>Streptophyta</taxon>
        <taxon>Embryophyta</taxon>
        <taxon>Tracheophyta</taxon>
        <taxon>Spermatophyta</taxon>
        <taxon>Magnoliopsida</taxon>
        <taxon>eudicotyledons</taxon>
        <taxon>Gunneridae</taxon>
        <taxon>Pentapetalae</taxon>
        <taxon>rosids</taxon>
        <taxon>malvids</taxon>
        <taxon>Malvales</taxon>
        <taxon>Dipterocarpaceae</taxon>
        <taxon>Rubroshorea</taxon>
    </lineage>
</organism>
<comment type="caution">
    <text evidence="1">The sequence shown here is derived from an EMBL/GenBank/DDBJ whole genome shotgun (WGS) entry which is preliminary data.</text>
</comment>
<dbReference type="PANTHER" id="PTHR45642:SF35">
    <property type="entry name" value="GDSL ESTERASE_LIPASE APG"/>
    <property type="match status" value="1"/>
</dbReference>
<dbReference type="Gene3D" id="3.40.50.1110">
    <property type="entry name" value="SGNH hydrolase"/>
    <property type="match status" value="1"/>
</dbReference>
<gene>
    <name evidence="1" type="ORF">SLEP1_g44701</name>
</gene>
<sequence length="107" mass="11653">MNMVHISLVSSPVAYKGVNPLHLCMHTVKSDSISKTQAHGKQDLYGLGARKIGVTSLPPLGCLPLARTLFKWHDKDCVSRIDTDAQQYKRKINASAAASLQNQLPGL</sequence>
<accession>A0AAV5LH28</accession>
<protein>
    <submittedName>
        <fullName evidence="1">Uncharacterized protein</fullName>
    </submittedName>
</protein>
<name>A0AAV5LH28_9ROSI</name>
<dbReference type="InterPro" id="IPR036514">
    <property type="entry name" value="SGNH_hydro_sf"/>
</dbReference>
<dbReference type="AlphaFoldDB" id="A0AAV5LH28"/>
<proteinExistence type="predicted"/>
<dbReference type="PANTHER" id="PTHR45642">
    <property type="entry name" value="GDSL ESTERASE/LIPASE EXL3"/>
    <property type="match status" value="1"/>
</dbReference>
<dbReference type="EMBL" id="BPVZ01000117">
    <property type="protein sequence ID" value="GKV36589.1"/>
    <property type="molecule type" value="Genomic_DNA"/>
</dbReference>
<evidence type="ECO:0000313" key="2">
    <source>
        <dbReference type="Proteomes" id="UP001054252"/>
    </source>
</evidence>